<feature type="region of interest" description="Disordered" evidence="12">
    <location>
        <begin position="538"/>
        <end position="656"/>
    </location>
</feature>
<dbReference type="InterPro" id="IPR012677">
    <property type="entry name" value="Nucleotide-bd_a/b_plait_sf"/>
</dbReference>
<dbReference type="OrthoDB" id="308383at2759"/>
<dbReference type="SUPFAM" id="SSF54928">
    <property type="entry name" value="RNA-binding domain, RBD"/>
    <property type="match status" value="1"/>
</dbReference>
<organism evidence="15 16">
    <name type="scientific">Cetraspora pellucida</name>
    <dbReference type="NCBI Taxonomy" id="1433469"/>
    <lineage>
        <taxon>Eukaryota</taxon>
        <taxon>Fungi</taxon>
        <taxon>Fungi incertae sedis</taxon>
        <taxon>Mucoromycota</taxon>
        <taxon>Glomeromycotina</taxon>
        <taxon>Glomeromycetes</taxon>
        <taxon>Diversisporales</taxon>
        <taxon>Gigasporaceae</taxon>
        <taxon>Cetraspora</taxon>
    </lineage>
</organism>
<feature type="compositionally biased region" description="Basic and acidic residues" evidence="12">
    <location>
        <begin position="458"/>
        <end position="477"/>
    </location>
</feature>
<evidence type="ECO:0000259" key="14">
    <source>
        <dbReference type="PROSITE" id="PS50280"/>
    </source>
</evidence>
<comment type="catalytic activity">
    <reaction evidence="10">
        <text>L-lysyl(4)-[histone H3] + 3 S-adenosyl-L-methionine = N(6),N(6),N(6)-trimethyl-L-lysyl(4)-[histone H3] + 3 S-adenosyl-L-homocysteine + 3 H(+)</text>
        <dbReference type="Rhea" id="RHEA:60260"/>
        <dbReference type="Rhea" id="RHEA-COMP:15537"/>
        <dbReference type="Rhea" id="RHEA-COMP:15547"/>
        <dbReference type="ChEBI" id="CHEBI:15378"/>
        <dbReference type="ChEBI" id="CHEBI:29969"/>
        <dbReference type="ChEBI" id="CHEBI:57856"/>
        <dbReference type="ChEBI" id="CHEBI:59789"/>
        <dbReference type="ChEBI" id="CHEBI:61961"/>
        <dbReference type="EC" id="2.1.1.354"/>
    </reaction>
</comment>
<keyword evidence="11" id="KW-0694">RNA-binding</keyword>
<evidence type="ECO:0000256" key="3">
    <source>
        <dbReference type="ARBA" id="ARBA00015839"/>
    </source>
</evidence>
<keyword evidence="5" id="KW-0808">Transferase</keyword>
<feature type="region of interest" description="Disordered" evidence="12">
    <location>
        <begin position="894"/>
        <end position="966"/>
    </location>
</feature>
<feature type="compositionally biased region" description="Basic and acidic residues" evidence="12">
    <location>
        <begin position="436"/>
        <end position="448"/>
    </location>
</feature>
<evidence type="ECO:0000256" key="1">
    <source>
        <dbReference type="ARBA" id="ARBA00004123"/>
    </source>
</evidence>
<accession>A0A9N9EGN8</accession>
<dbReference type="InterPro" id="IPR044570">
    <property type="entry name" value="Set1-like"/>
</dbReference>
<dbReference type="InterPro" id="IPR000504">
    <property type="entry name" value="RRM_dom"/>
</dbReference>
<feature type="compositionally biased region" description="Basic and acidic residues" evidence="12">
    <location>
        <begin position="774"/>
        <end position="783"/>
    </location>
</feature>
<dbReference type="SUPFAM" id="SSF82199">
    <property type="entry name" value="SET domain"/>
    <property type="match status" value="1"/>
</dbReference>
<feature type="compositionally biased region" description="Low complexity" evidence="12">
    <location>
        <begin position="719"/>
        <end position="731"/>
    </location>
</feature>
<dbReference type="PROSITE" id="PS50102">
    <property type="entry name" value="RRM"/>
    <property type="match status" value="1"/>
</dbReference>
<evidence type="ECO:0000256" key="2">
    <source>
        <dbReference type="ARBA" id="ARBA00012182"/>
    </source>
</evidence>
<dbReference type="GO" id="GO:0003723">
    <property type="term" value="F:RNA binding"/>
    <property type="evidence" value="ECO:0007669"/>
    <property type="project" value="UniProtKB-UniRule"/>
</dbReference>
<feature type="compositionally biased region" description="Polar residues" evidence="12">
    <location>
        <begin position="927"/>
        <end position="962"/>
    </location>
</feature>
<dbReference type="Pfam" id="PF00856">
    <property type="entry name" value="SET"/>
    <property type="match status" value="1"/>
</dbReference>
<feature type="compositionally biased region" description="Acidic residues" evidence="12">
    <location>
        <begin position="485"/>
        <end position="495"/>
    </location>
</feature>
<dbReference type="GO" id="GO:0048188">
    <property type="term" value="C:Set1C/COMPASS complex"/>
    <property type="evidence" value="ECO:0007669"/>
    <property type="project" value="TreeGrafter"/>
</dbReference>
<evidence type="ECO:0000256" key="5">
    <source>
        <dbReference type="ARBA" id="ARBA00022679"/>
    </source>
</evidence>
<keyword evidence="8" id="KW-0539">Nucleus</keyword>
<evidence type="ECO:0000256" key="11">
    <source>
        <dbReference type="PROSITE-ProRule" id="PRU00176"/>
    </source>
</evidence>
<dbReference type="Gene3D" id="3.30.70.330">
    <property type="match status" value="1"/>
</dbReference>
<proteinExistence type="predicted"/>
<evidence type="ECO:0000313" key="15">
    <source>
        <dbReference type="EMBL" id="CAG8676240.1"/>
    </source>
</evidence>
<gene>
    <name evidence="15" type="ORF">CPELLU_LOCUS10535</name>
</gene>
<feature type="domain" description="RRM" evidence="13">
    <location>
        <begin position="222"/>
        <end position="307"/>
    </location>
</feature>
<comment type="subcellular location">
    <subcellularLocation>
        <location evidence="1">Nucleus</location>
    </subcellularLocation>
</comment>
<dbReference type="AlphaFoldDB" id="A0A9N9EGN8"/>
<feature type="domain" description="SET" evidence="14">
    <location>
        <begin position="1117"/>
        <end position="1207"/>
    </location>
</feature>
<keyword evidence="6" id="KW-0949">S-adenosyl-L-methionine</keyword>
<feature type="compositionally biased region" description="Pro residues" evidence="12">
    <location>
        <begin position="353"/>
        <end position="375"/>
    </location>
</feature>
<comment type="caution">
    <text evidence="15">The sequence shown here is derived from an EMBL/GenBank/DDBJ whole genome shotgun (WGS) entry which is preliminary data.</text>
</comment>
<evidence type="ECO:0000256" key="12">
    <source>
        <dbReference type="SAM" id="MobiDB-lite"/>
    </source>
</evidence>
<evidence type="ECO:0000256" key="9">
    <source>
        <dbReference type="ARBA" id="ARBA00030093"/>
    </source>
</evidence>
<keyword evidence="7" id="KW-0156">Chromatin regulator</keyword>
<evidence type="ECO:0000256" key="7">
    <source>
        <dbReference type="ARBA" id="ARBA00022853"/>
    </source>
</evidence>
<feature type="region of interest" description="Disordered" evidence="12">
    <location>
        <begin position="345"/>
        <end position="518"/>
    </location>
</feature>
<feature type="compositionally biased region" description="Polar residues" evidence="12">
    <location>
        <begin position="828"/>
        <end position="846"/>
    </location>
</feature>
<dbReference type="PANTHER" id="PTHR45814:SF2">
    <property type="entry name" value="HISTONE-LYSINE N-METHYLTRANSFERASE SETD1"/>
    <property type="match status" value="1"/>
</dbReference>
<dbReference type="GO" id="GO:0140999">
    <property type="term" value="F:histone H3K4 trimethyltransferase activity"/>
    <property type="evidence" value="ECO:0007669"/>
    <property type="project" value="UniProtKB-EC"/>
</dbReference>
<dbReference type="PANTHER" id="PTHR45814">
    <property type="entry name" value="HISTONE-LYSINE N-METHYLTRANSFERASE SETD1"/>
    <property type="match status" value="1"/>
</dbReference>
<dbReference type="Proteomes" id="UP000789759">
    <property type="component" value="Unassembled WGS sequence"/>
</dbReference>
<protein>
    <recommendedName>
        <fullName evidence="3">Histone-lysine N-methyltransferase, H3 lysine-4 specific</fullName>
        <ecNumber evidence="2">2.1.1.354</ecNumber>
    </recommendedName>
    <alternativeName>
        <fullName evidence="9">SET domain-containing protein 1</fullName>
    </alternativeName>
</protein>
<sequence>MLFQESEDENMYITSKYEPPTDFDTITINTTNVSTNFGTISPTTNVPTNISKYEPSIDYDTIDAIATPTKNGSVDLDMVTVPVTSITNIPDNYGTITPMAEVPEFFLLPEVDINTCRILLKPYHPRSAYSAISNSSALQKDDHQSNEGPLIYYEPNLTPETLAETNAKVTKNIEHQLRQPKGDPRINREYALSLNVKRQKYCKSLQVLTYEQDKKTHNRKESTVIISFLDKFMLESQIRENFEECGFIQECNIEKHPDYNHSLGIATVTYYGDDDGVALNAAREAVIRFNGKQISGGPPIKVELDNDGSKLKSAIDAYISEGQTQKESHSPSNSHKSTPLANDIDMEIDDIPSPSPPMAPPAAPPIKVPLDPPPSRSLDSIKSKFTHSIPTSKTPATKDSTSTTKLPVKDSTKMSLKDSVPASKMLSKPFSTSKVSSKDFDSDIKGSSKEFTSIPKISSKDSTKLFNEVFDKNEQKQDMQFMNDDKEDGEIDSNTEEPTPRSIKVKGLERGPFDSSWRYPAESRARLSSWRDYDHLQYDSDRYGLDRRRRNSSRDRSNKEGNHGRYHDSYRNRDRDCTSSREYESSRKHDRDTARSRGRESDQSRDKDNVRNNDRDRDYLYNRNPSDRSQTSRNDEKKIQPEKEDGNTNPNASIKIEEEEKIGISFLEAFHDLKDLPSFRKRSNLNNTKDSKKKQEILMKDQKNLSTYESKDVNRDSQQKITSSSSIQSKKPITKKSSESIDNESDGYGTHDTDDKSYGSVRRKNTKQSTRPSKRVERPKISDWDYSSSESSLEDTKKDSTSTIRNPSPFKSEKLDNVNNSDKNNDVEIQSIQKKNQKLSASNASEASKKVHNKSNISSVSETTKKLKSSSYNFNSTLKHRELKNRIFVATPGSSTKIKSSRRQKNNLVSNAQSSKSKNKLASSSKTFNAQETSNSSRNQYVNDTTSDSAKQTSGSNSNSEGQAEDCDSFFNSEWVERPYLTPEDGITDAFDLDMIKLYLTLQQNNQLDSDGEPIDWVEKEEYTVRVGDTVYSYKDYAPDPGPHKTGCARTEGYYKIPPEEKRKYVTYGIAGTPYATATAPAPSPRESRAKRRELHARMATASEDYLQFNPLKSRERELTIAKSSIHHYGLFTLEKIKCGEFVIEYTGELIRQAVADLRERKYKAEGIDGSYMFRVGDDTIIDATRMGNNARLINHSCEFLMDVIWN</sequence>
<feature type="compositionally biased region" description="Polar residues" evidence="12">
    <location>
        <begin position="386"/>
        <end position="405"/>
    </location>
</feature>
<feature type="compositionally biased region" description="Basic and acidic residues" evidence="12">
    <location>
        <begin position="407"/>
        <end position="416"/>
    </location>
</feature>
<dbReference type="EC" id="2.1.1.354" evidence="2"/>
<evidence type="ECO:0000256" key="6">
    <source>
        <dbReference type="ARBA" id="ARBA00022691"/>
    </source>
</evidence>
<dbReference type="EMBL" id="CAJVQA010008732">
    <property type="protein sequence ID" value="CAG8676240.1"/>
    <property type="molecule type" value="Genomic_DNA"/>
</dbReference>
<feature type="compositionally biased region" description="Basic and acidic residues" evidence="12">
    <location>
        <begin position="633"/>
        <end position="646"/>
    </location>
</feature>
<dbReference type="InterPro" id="IPR035979">
    <property type="entry name" value="RBD_domain_sf"/>
</dbReference>
<feature type="compositionally biased region" description="Basic and acidic residues" evidence="12">
    <location>
        <begin position="689"/>
        <end position="718"/>
    </location>
</feature>
<name>A0A9N9EGN8_9GLOM</name>
<feature type="compositionally biased region" description="Basic and acidic residues" evidence="12">
    <location>
        <begin position="538"/>
        <end position="620"/>
    </location>
</feature>
<evidence type="ECO:0000256" key="10">
    <source>
        <dbReference type="ARBA" id="ARBA00047571"/>
    </source>
</evidence>
<dbReference type="InterPro" id="IPR024657">
    <property type="entry name" value="COMPASS_Set1_N-SET"/>
</dbReference>
<dbReference type="Gene3D" id="2.170.270.10">
    <property type="entry name" value="SET domain"/>
    <property type="match status" value="1"/>
</dbReference>
<dbReference type="InterPro" id="IPR001214">
    <property type="entry name" value="SET_dom"/>
</dbReference>
<dbReference type="InterPro" id="IPR046341">
    <property type="entry name" value="SET_dom_sf"/>
</dbReference>
<feature type="compositionally biased region" description="Low complexity" evidence="12">
    <location>
        <begin position="910"/>
        <end position="926"/>
    </location>
</feature>
<evidence type="ECO:0000313" key="16">
    <source>
        <dbReference type="Proteomes" id="UP000789759"/>
    </source>
</evidence>
<reference evidence="15" key="1">
    <citation type="submission" date="2021-06" db="EMBL/GenBank/DDBJ databases">
        <authorList>
            <person name="Kallberg Y."/>
            <person name="Tangrot J."/>
            <person name="Rosling A."/>
        </authorList>
    </citation>
    <scope>NUCLEOTIDE SEQUENCE</scope>
    <source>
        <strain evidence="15">FL966</strain>
    </source>
</reference>
<keyword evidence="4" id="KW-0489">Methyltransferase</keyword>
<dbReference type="PROSITE" id="PS50280">
    <property type="entry name" value="SET"/>
    <property type="match status" value="1"/>
</dbReference>
<keyword evidence="16" id="KW-1185">Reference proteome</keyword>
<dbReference type="SMART" id="SM01291">
    <property type="entry name" value="N-SET"/>
    <property type="match status" value="1"/>
</dbReference>
<dbReference type="GO" id="GO:0032259">
    <property type="term" value="P:methylation"/>
    <property type="evidence" value="ECO:0007669"/>
    <property type="project" value="UniProtKB-KW"/>
</dbReference>
<evidence type="ECO:0000259" key="13">
    <source>
        <dbReference type="PROSITE" id="PS50102"/>
    </source>
</evidence>
<evidence type="ECO:0000256" key="4">
    <source>
        <dbReference type="ARBA" id="ARBA00022603"/>
    </source>
</evidence>
<evidence type="ECO:0000256" key="8">
    <source>
        <dbReference type="ARBA" id="ARBA00023242"/>
    </source>
</evidence>
<feature type="region of interest" description="Disordered" evidence="12">
    <location>
        <begin position="675"/>
        <end position="870"/>
    </location>
</feature>